<keyword evidence="17" id="KW-1185">Reference proteome</keyword>
<evidence type="ECO:0000256" key="5">
    <source>
        <dbReference type="ARBA" id="ARBA00022827"/>
    </source>
</evidence>
<dbReference type="PANTHER" id="PTHR10909">
    <property type="entry name" value="ELECTRON TRANSPORT OXIDOREDUCTASE"/>
    <property type="match status" value="1"/>
</dbReference>
<dbReference type="GO" id="GO:0003997">
    <property type="term" value="F:acyl-CoA oxidase activity"/>
    <property type="evidence" value="ECO:0007669"/>
    <property type="project" value="InterPro"/>
</dbReference>
<dbReference type="AlphaFoldDB" id="A0A9P3M039"/>
<gene>
    <name evidence="16" type="ORF">EMPS_09227</name>
</gene>
<comment type="cofactor">
    <cofactor evidence="1">
        <name>FAD</name>
        <dbReference type="ChEBI" id="CHEBI:57692"/>
    </cofactor>
</comment>
<organism evidence="16 17">
    <name type="scientific">Entomortierella parvispora</name>
    <dbReference type="NCBI Taxonomy" id="205924"/>
    <lineage>
        <taxon>Eukaryota</taxon>
        <taxon>Fungi</taxon>
        <taxon>Fungi incertae sedis</taxon>
        <taxon>Mucoromycota</taxon>
        <taxon>Mortierellomycotina</taxon>
        <taxon>Mortierellomycetes</taxon>
        <taxon>Mortierellales</taxon>
        <taxon>Mortierellaceae</taxon>
        <taxon>Entomortierella</taxon>
    </lineage>
</organism>
<sequence>MAQTQPMKDLAAARAKTSFPVHDLTRYIHGSDEKIARRRELAALVANDPVFSNDKRTGLSRVQDVKQGLAMSLRLYQLKEEHKLSQEDFLTCMDFVDELLPIGLHETAFIPVIYAQGSEEQAKYWGPLAEKHQIIGCYAQTEIGHGSNLSELETTATLDRDSDQWIIHSTTFTASKFWIGGLGVICTHALIQARLIIDGKDYGAHGFIVPIRSLKDHRPFPGVKVGDIGPKAYGGFSKIDNGFVRFDKHPIPRENMLMRFAKVTKDGQYVKPPHSKLAYGSMVLLRSHMVRGAATTLARAATIATRYTTVRRQFKVPTSRKDVVNPSLETQVINYPMVQARLFPMIAQIYAILAAGNTMREMYNSMLSELMNGDISSLAEVHAISSGLKSTCSTIAATGVEDCRKLMGGHGYSYFSGISHIWSTYVPSNTYEGDNFLLTQQSARYLLKQISLATTEPEKVTPYSRYVIKTIDQDAFQAERCAVQEPVDWLRPEIQLAAFEHRAGRLVADLALAAIPMQDGSIVWSDLNLECWRLCHAHSQYVLARSAIEGVASARSQGLAKETILVLKRLSDLFALHTIQASLGDYLEDFYLSPPQCQSLRLQIKKLQESLADDVVGLMDAFDFDDHFLNSALGSFDGNAYQHLWDSVQKEEINQTEVVDGYKEYIAPILNQHGPAKL</sequence>
<dbReference type="InterPro" id="IPR009100">
    <property type="entry name" value="AcylCoA_DH/oxidase_NM_dom_sf"/>
</dbReference>
<dbReference type="Pfam" id="PF01756">
    <property type="entry name" value="ACOX"/>
    <property type="match status" value="1"/>
</dbReference>
<dbReference type="FunFam" id="1.20.140.10:FF:000007">
    <property type="entry name" value="Acyl-coenzyme A oxidase"/>
    <property type="match status" value="1"/>
</dbReference>
<dbReference type="FunFam" id="1.20.140.10:FF:000005">
    <property type="entry name" value="Acyl-coenzyme A oxidase"/>
    <property type="match status" value="1"/>
</dbReference>
<dbReference type="PIRSF" id="PIRSF000168">
    <property type="entry name" value="Acyl-CoA_oxidase"/>
    <property type="match status" value="1"/>
</dbReference>
<keyword evidence="9" id="KW-0576">Peroxisome</keyword>
<dbReference type="Gene3D" id="1.20.140.10">
    <property type="entry name" value="Butyryl-CoA Dehydrogenase, subunit A, domain 3"/>
    <property type="match status" value="2"/>
</dbReference>
<evidence type="ECO:0000256" key="1">
    <source>
        <dbReference type="ARBA" id="ARBA00001974"/>
    </source>
</evidence>
<keyword evidence="4 10" id="KW-0285">Flavoprotein</keyword>
<dbReference type="FunFam" id="1.10.540.10:FF:000015">
    <property type="entry name" value="Acyl-coenzyme A oxidase"/>
    <property type="match status" value="1"/>
</dbReference>
<evidence type="ECO:0000256" key="11">
    <source>
        <dbReference type="PIRSR" id="PIRSR000168-1"/>
    </source>
</evidence>
<comment type="similarity">
    <text evidence="3 10">Belongs to the acyl-CoA oxidase family.</text>
</comment>
<dbReference type="Gene3D" id="1.10.540.10">
    <property type="entry name" value="Acyl-CoA dehydrogenase/oxidase, N-terminal domain"/>
    <property type="match status" value="1"/>
</dbReference>
<reference evidence="16" key="1">
    <citation type="submission" date="2021-11" db="EMBL/GenBank/DDBJ databases">
        <authorList>
            <person name="Herlambang A."/>
            <person name="Guo Y."/>
            <person name="Takashima Y."/>
            <person name="Nishizawa T."/>
        </authorList>
    </citation>
    <scope>NUCLEOTIDE SEQUENCE</scope>
    <source>
        <strain evidence="16">E1425</strain>
    </source>
</reference>
<dbReference type="InterPro" id="IPR029320">
    <property type="entry name" value="Acyl-CoA_ox_N"/>
</dbReference>
<evidence type="ECO:0000259" key="13">
    <source>
        <dbReference type="Pfam" id="PF01756"/>
    </source>
</evidence>
<feature type="domain" description="Acyl-CoA oxidase C-terminal" evidence="13">
    <location>
        <begin position="492"/>
        <end position="671"/>
    </location>
</feature>
<protein>
    <recommendedName>
        <fullName evidence="10">Acyl-coenzyme A oxidase</fullName>
    </recommendedName>
</protein>
<dbReference type="GO" id="GO:0071949">
    <property type="term" value="F:FAD binding"/>
    <property type="evidence" value="ECO:0007669"/>
    <property type="project" value="InterPro"/>
</dbReference>
<keyword evidence="5 10" id="KW-0274">FAD</keyword>
<keyword evidence="6" id="KW-0276">Fatty acid metabolism</keyword>
<dbReference type="InterPro" id="IPR046373">
    <property type="entry name" value="Acyl-CoA_Oxase/DH_mid-dom_sf"/>
</dbReference>
<feature type="domain" description="Acyl-CoA oxidase C-alpha1" evidence="15">
    <location>
        <begin position="279"/>
        <end position="447"/>
    </location>
</feature>
<keyword evidence="8" id="KW-0443">Lipid metabolism</keyword>
<dbReference type="InterPro" id="IPR002655">
    <property type="entry name" value="Acyl-CoA_oxidase_C"/>
</dbReference>
<accession>A0A9P3M039</accession>
<evidence type="ECO:0000313" key="17">
    <source>
        <dbReference type="Proteomes" id="UP000827284"/>
    </source>
</evidence>
<dbReference type="GO" id="GO:0005504">
    <property type="term" value="F:fatty acid binding"/>
    <property type="evidence" value="ECO:0007669"/>
    <property type="project" value="TreeGrafter"/>
</dbReference>
<dbReference type="Pfam" id="PF22924">
    <property type="entry name" value="ACOX_C_alpha1"/>
    <property type="match status" value="1"/>
</dbReference>
<feature type="binding site" evidence="12">
    <location>
        <position position="180"/>
    </location>
    <ligand>
        <name>FAD</name>
        <dbReference type="ChEBI" id="CHEBI:57692"/>
    </ligand>
</feature>
<dbReference type="FunFam" id="2.40.110.10:FF:000003">
    <property type="entry name" value="Acyl-coenzyme A oxidase"/>
    <property type="match status" value="1"/>
</dbReference>
<comment type="subcellular location">
    <subcellularLocation>
        <location evidence="2">Peroxisome</location>
    </subcellularLocation>
</comment>
<keyword evidence="7" id="KW-0560">Oxidoreductase</keyword>
<reference evidence="16" key="2">
    <citation type="journal article" date="2022" name="Microbiol. Resour. Announc.">
        <title>Whole-Genome Sequence of Entomortierella parvispora E1425, a Mucoromycotan Fungus Associated with Burkholderiaceae-Related Endosymbiotic Bacteria.</title>
        <authorList>
            <person name="Herlambang A."/>
            <person name="Guo Y."/>
            <person name="Takashima Y."/>
            <person name="Narisawa K."/>
            <person name="Ohta H."/>
            <person name="Nishizawa T."/>
        </authorList>
    </citation>
    <scope>NUCLEOTIDE SEQUENCE</scope>
    <source>
        <strain evidence="16">E1425</strain>
    </source>
</reference>
<dbReference type="OrthoDB" id="538336at2759"/>
<dbReference type="Pfam" id="PF14749">
    <property type="entry name" value="Acyl-CoA_ox_N"/>
    <property type="match status" value="1"/>
</dbReference>
<evidence type="ECO:0000259" key="15">
    <source>
        <dbReference type="Pfam" id="PF22924"/>
    </source>
</evidence>
<dbReference type="InterPro" id="IPR037069">
    <property type="entry name" value="AcylCoA_DH/ox_N_sf"/>
</dbReference>
<feature type="binding site" evidence="12">
    <location>
        <position position="141"/>
    </location>
    <ligand>
        <name>FAD</name>
        <dbReference type="ChEBI" id="CHEBI:57692"/>
    </ligand>
</feature>
<evidence type="ECO:0000256" key="10">
    <source>
        <dbReference type="PIRNR" id="PIRNR000168"/>
    </source>
</evidence>
<dbReference type="SUPFAM" id="SSF56645">
    <property type="entry name" value="Acyl-CoA dehydrogenase NM domain-like"/>
    <property type="match status" value="1"/>
</dbReference>
<dbReference type="InterPro" id="IPR036250">
    <property type="entry name" value="AcylCo_DH-like_C"/>
</dbReference>
<comment type="caution">
    <text evidence="16">The sequence shown here is derived from an EMBL/GenBank/DDBJ whole genome shotgun (WGS) entry which is preliminary data.</text>
</comment>
<evidence type="ECO:0000256" key="2">
    <source>
        <dbReference type="ARBA" id="ARBA00004275"/>
    </source>
</evidence>
<feature type="active site" description="Proton acceptor" evidence="11">
    <location>
        <position position="432"/>
    </location>
</feature>
<dbReference type="PANTHER" id="PTHR10909:SF250">
    <property type="entry name" value="PEROXISOMAL ACYL-COENZYME A OXIDASE 1"/>
    <property type="match status" value="1"/>
</dbReference>
<dbReference type="GO" id="GO:0005777">
    <property type="term" value="C:peroxisome"/>
    <property type="evidence" value="ECO:0007669"/>
    <property type="project" value="UniProtKB-SubCell"/>
</dbReference>
<dbReference type="Proteomes" id="UP000827284">
    <property type="component" value="Unassembled WGS sequence"/>
</dbReference>
<proteinExistence type="inferred from homology"/>
<dbReference type="SUPFAM" id="SSF47203">
    <property type="entry name" value="Acyl-CoA dehydrogenase C-terminal domain-like"/>
    <property type="match status" value="2"/>
</dbReference>
<dbReference type="Gene3D" id="2.40.110.10">
    <property type="entry name" value="Butyryl-CoA Dehydrogenase, subunit A, domain 2"/>
    <property type="match status" value="1"/>
</dbReference>
<feature type="domain" description="Acyl-coenzyme A oxidase N-terminal" evidence="14">
    <location>
        <begin position="21"/>
        <end position="135"/>
    </location>
</feature>
<dbReference type="InterPro" id="IPR055060">
    <property type="entry name" value="ACOX_C_alpha1"/>
</dbReference>
<dbReference type="InterPro" id="IPR012258">
    <property type="entry name" value="Acyl-CoA_oxidase"/>
</dbReference>
<evidence type="ECO:0000259" key="14">
    <source>
        <dbReference type="Pfam" id="PF14749"/>
    </source>
</evidence>
<evidence type="ECO:0000256" key="6">
    <source>
        <dbReference type="ARBA" id="ARBA00022832"/>
    </source>
</evidence>
<evidence type="ECO:0000256" key="3">
    <source>
        <dbReference type="ARBA" id="ARBA00006288"/>
    </source>
</evidence>
<evidence type="ECO:0000256" key="4">
    <source>
        <dbReference type="ARBA" id="ARBA00022630"/>
    </source>
</evidence>
<evidence type="ECO:0000256" key="8">
    <source>
        <dbReference type="ARBA" id="ARBA00023098"/>
    </source>
</evidence>
<evidence type="ECO:0000256" key="9">
    <source>
        <dbReference type="ARBA" id="ARBA00023140"/>
    </source>
</evidence>
<evidence type="ECO:0000256" key="12">
    <source>
        <dbReference type="PIRSR" id="PIRSR000168-2"/>
    </source>
</evidence>
<dbReference type="GO" id="GO:0055088">
    <property type="term" value="P:lipid homeostasis"/>
    <property type="evidence" value="ECO:0007669"/>
    <property type="project" value="TreeGrafter"/>
</dbReference>
<dbReference type="EMBL" id="BQFW01000013">
    <property type="protein sequence ID" value="GJJ76868.1"/>
    <property type="molecule type" value="Genomic_DNA"/>
</dbReference>
<dbReference type="GO" id="GO:0033540">
    <property type="term" value="P:fatty acid beta-oxidation using acyl-CoA oxidase"/>
    <property type="evidence" value="ECO:0007669"/>
    <property type="project" value="TreeGrafter"/>
</dbReference>
<evidence type="ECO:0000256" key="7">
    <source>
        <dbReference type="ARBA" id="ARBA00023002"/>
    </source>
</evidence>
<evidence type="ECO:0000313" key="16">
    <source>
        <dbReference type="EMBL" id="GJJ76868.1"/>
    </source>
</evidence>
<name>A0A9P3M039_9FUNG</name>